<dbReference type="InterPro" id="IPR058581">
    <property type="entry name" value="TM_HPP"/>
</dbReference>
<evidence type="ECO:0000313" key="4">
    <source>
        <dbReference type="Proteomes" id="UP000239065"/>
    </source>
</evidence>
<dbReference type="PANTHER" id="PTHR33741:SF5">
    <property type="entry name" value="TRANSMEMBRANE PROTEIN DDB_G0269096-RELATED"/>
    <property type="match status" value="1"/>
</dbReference>
<feature type="transmembrane region" description="Helical" evidence="1">
    <location>
        <begin position="140"/>
        <end position="163"/>
    </location>
</feature>
<evidence type="ECO:0000259" key="2">
    <source>
        <dbReference type="Pfam" id="PF04982"/>
    </source>
</evidence>
<comment type="caution">
    <text evidence="3">The sequence shown here is derived from an EMBL/GenBank/DDBJ whole genome shotgun (WGS) entry which is preliminary data.</text>
</comment>
<dbReference type="Proteomes" id="UP000239065">
    <property type="component" value="Unassembled WGS sequence"/>
</dbReference>
<feature type="transmembrane region" description="Helical" evidence="1">
    <location>
        <begin position="20"/>
        <end position="38"/>
    </location>
</feature>
<reference evidence="3 4" key="1">
    <citation type="submission" date="2017-09" db="EMBL/GenBank/DDBJ databases">
        <title>Reassesment of A. cryaerophilus.</title>
        <authorList>
            <person name="Perez-Cataluna A."/>
            <person name="Collado L."/>
            <person name="Salgado O."/>
            <person name="Lefinanco V."/>
            <person name="Figueras M.J."/>
        </authorList>
    </citation>
    <scope>NUCLEOTIDE SEQUENCE [LARGE SCALE GENOMIC DNA]</scope>
    <source>
        <strain evidence="3 4">LMG 9861</strain>
    </source>
</reference>
<accession>A0A2S9SQZ9</accession>
<keyword evidence="1" id="KW-1133">Transmembrane helix</keyword>
<evidence type="ECO:0000256" key="1">
    <source>
        <dbReference type="SAM" id="Phobius"/>
    </source>
</evidence>
<evidence type="ECO:0000313" key="3">
    <source>
        <dbReference type="EMBL" id="PRM89006.1"/>
    </source>
</evidence>
<feature type="transmembrane region" description="Helical" evidence="1">
    <location>
        <begin position="99"/>
        <end position="120"/>
    </location>
</feature>
<dbReference type="RefSeq" id="WP_105908235.1">
    <property type="nucleotide sequence ID" value="NZ_NXGJ01000001.1"/>
</dbReference>
<protein>
    <submittedName>
        <fullName evidence="3">HPP family protein</fullName>
    </submittedName>
</protein>
<keyword evidence="1" id="KW-0472">Membrane</keyword>
<dbReference type="InterPro" id="IPR007065">
    <property type="entry name" value="HPP"/>
</dbReference>
<proteinExistence type="predicted"/>
<dbReference type="AlphaFoldDB" id="A0A2S9SQZ9"/>
<feature type="transmembrane region" description="Helical" evidence="1">
    <location>
        <begin position="50"/>
        <end position="70"/>
    </location>
</feature>
<gene>
    <name evidence="3" type="ORF">CJ669_00460</name>
</gene>
<dbReference type="PANTHER" id="PTHR33741">
    <property type="entry name" value="TRANSMEMBRANE PROTEIN DDB_G0269096-RELATED"/>
    <property type="match status" value="1"/>
</dbReference>
<organism evidence="3 4">
    <name type="scientific">Aliarcobacter cryaerophilus</name>
    <dbReference type="NCBI Taxonomy" id="28198"/>
    <lineage>
        <taxon>Bacteria</taxon>
        <taxon>Pseudomonadati</taxon>
        <taxon>Campylobacterota</taxon>
        <taxon>Epsilonproteobacteria</taxon>
        <taxon>Campylobacterales</taxon>
        <taxon>Arcobacteraceae</taxon>
        <taxon>Aliarcobacter</taxon>
    </lineage>
</organism>
<name>A0A2S9SQZ9_9BACT</name>
<keyword evidence="1" id="KW-0812">Transmembrane</keyword>
<feature type="domain" description="HPP transmembrane region" evidence="2">
    <location>
        <begin position="15"/>
        <end position="173"/>
    </location>
</feature>
<dbReference type="EMBL" id="NXGJ01000001">
    <property type="protein sequence ID" value="PRM89006.1"/>
    <property type="molecule type" value="Genomic_DNA"/>
</dbReference>
<sequence length="197" mass="22088">MNLFYKLFAKNNRENFDISNLIWSWIGSFLGLFAIAFFHRNFLDDSDLTLVLSSFGASAVLIYGAINSPLAQPKNLIGGHIISAIIGVFCYKLFGENLLFAAAIAVSSSILVMQLTLTLHPPGGATALIAVIGTPQIHDLGYFFVIFPVFSGALILFLIAFVINNIPKNRAYPESFKNYLKKKYQRYKRRSLKRDKR</sequence>
<dbReference type="Pfam" id="PF04982">
    <property type="entry name" value="TM_HPP"/>
    <property type="match status" value="1"/>
</dbReference>